<dbReference type="OrthoDB" id="5419235at2759"/>
<organism evidence="12 13">
    <name type="scientific">Botryotinia fuckeliana (strain B05.10)</name>
    <name type="common">Noble rot fungus</name>
    <name type="synonym">Botrytis cinerea</name>
    <dbReference type="NCBI Taxonomy" id="332648"/>
    <lineage>
        <taxon>Eukaryota</taxon>
        <taxon>Fungi</taxon>
        <taxon>Dikarya</taxon>
        <taxon>Ascomycota</taxon>
        <taxon>Pezizomycotina</taxon>
        <taxon>Leotiomycetes</taxon>
        <taxon>Helotiales</taxon>
        <taxon>Sclerotiniaceae</taxon>
        <taxon>Botrytis</taxon>
    </lineage>
</organism>
<dbReference type="GO" id="GO:0000978">
    <property type="term" value="F:RNA polymerase II cis-regulatory region sequence-specific DNA binding"/>
    <property type="evidence" value="ECO:0007669"/>
    <property type="project" value="TreeGrafter"/>
</dbReference>
<comment type="similarity">
    <text evidence="8">Belongs to the bZIP family. GCN4 subfamily.</text>
</comment>
<dbReference type="GO" id="GO:0001080">
    <property type="term" value="P:nitrogen catabolite activation of transcription from RNA polymerase II promoter"/>
    <property type="evidence" value="ECO:0007669"/>
    <property type="project" value="TreeGrafter"/>
</dbReference>
<dbReference type="VEuPathDB" id="FungiDB:Bcin01g10810"/>
<evidence type="ECO:0000256" key="10">
    <source>
        <dbReference type="SAM" id="MobiDB-lite"/>
    </source>
</evidence>
<accession>A0A384J7V8</accession>
<feature type="region of interest" description="Disordered" evidence="10">
    <location>
        <begin position="152"/>
        <end position="181"/>
    </location>
</feature>
<evidence type="ECO:0000256" key="1">
    <source>
        <dbReference type="ARBA" id="ARBA00004123"/>
    </source>
</evidence>
<evidence type="ECO:0000256" key="8">
    <source>
        <dbReference type="ARBA" id="ARBA00061302"/>
    </source>
</evidence>
<evidence type="ECO:0000256" key="2">
    <source>
        <dbReference type="ARBA" id="ARBA00022605"/>
    </source>
</evidence>
<dbReference type="CDD" id="cd12193">
    <property type="entry name" value="bZIP_GCN4"/>
    <property type="match status" value="1"/>
</dbReference>
<keyword evidence="3" id="KW-0805">Transcription regulation</keyword>
<dbReference type="InterPro" id="IPR004827">
    <property type="entry name" value="bZIP"/>
</dbReference>
<proteinExistence type="inferred from homology"/>
<dbReference type="InterPro" id="IPR046347">
    <property type="entry name" value="bZIP_sf"/>
</dbReference>
<evidence type="ECO:0000256" key="4">
    <source>
        <dbReference type="ARBA" id="ARBA00023125"/>
    </source>
</evidence>
<dbReference type="FunFam" id="3.30.160.60:FF:001491">
    <property type="entry name" value="Cross-pathway control protein A"/>
    <property type="match status" value="1"/>
</dbReference>
<feature type="domain" description="BZIP" evidence="11">
    <location>
        <begin position="196"/>
        <end position="228"/>
    </location>
</feature>
<reference evidence="12 13" key="1">
    <citation type="journal article" date="2011" name="PLoS Genet.">
        <title>Genomic analysis of the necrotrophic fungal pathogens Sclerotinia sclerotiorum and Botrytis cinerea.</title>
        <authorList>
            <person name="Amselem J."/>
            <person name="Cuomo C.A."/>
            <person name="van Kan J.A."/>
            <person name="Viaud M."/>
            <person name="Benito E.P."/>
            <person name="Couloux A."/>
            <person name="Coutinho P.M."/>
            <person name="de Vries R.P."/>
            <person name="Dyer P.S."/>
            <person name="Fillinger S."/>
            <person name="Fournier E."/>
            <person name="Gout L."/>
            <person name="Hahn M."/>
            <person name="Kohn L."/>
            <person name="Lapalu N."/>
            <person name="Plummer K.M."/>
            <person name="Pradier J.M."/>
            <person name="Quevillon E."/>
            <person name="Sharon A."/>
            <person name="Simon A."/>
            <person name="ten Have A."/>
            <person name="Tudzynski B."/>
            <person name="Tudzynski P."/>
            <person name="Wincker P."/>
            <person name="Andrew M."/>
            <person name="Anthouard V."/>
            <person name="Beever R.E."/>
            <person name="Beffa R."/>
            <person name="Benoit I."/>
            <person name="Bouzid O."/>
            <person name="Brault B."/>
            <person name="Chen Z."/>
            <person name="Choquer M."/>
            <person name="Collemare J."/>
            <person name="Cotton P."/>
            <person name="Danchin E.G."/>
            <person name="Da Silva C."/>
            <person name="Gautier A."/>
            <person name="Giraud C."/>
            <person name="Giraud T."/>
            <person name="Gonzalez C."/>
            <person name="Grossetete S."/>
            <person name="Guldener U."/>
            <person name="Henrissat B."/>
            <person name="Howlett B.J."/>
            <person name="Kodira C."/>
            <person name="Kretschmer M."/>
            <person name="Lappartient A."/>
            <person name="Leroch M."/>
            <person name="Levis C."/>
            <person name="Mauceli E."/>
            <person name="Neuveglise C."/>
            <person name="Oeser B."/>
            <person name="Pearson M."/>
            <person name="Poulain J."/>
            <person name="Poussereau N."/>
            <person name="Quesneville H."/>
            <person name="Rascle C."/>
            <person name="Schumacher J."/>
            <person name="Segurens B."/>
            <person name="Sexton A."/>
            <person name="Silva E."/>
            <person name="Sirven C."/>
            <person name="Soanes D.M."/>
            <person name="Talbot N.J."/>
            <person name="Templeton M."/>
            <person name="Yandava C."/>
            <person name="Yarden O."/>
            <person name="Zeng Q."/>
            <person name="Rollins J.A."/>
            <person name="Lebrun M.H."/>
            <person name="Dickman M."/>
        </authorList>
    </citation>
    <scope>NUCLEOTIDE SEQUENCE [LARGE SCALE GENOMIC DNA]</scope>
    <source>
        <strain evidence="12 13">B05.10</strain>
    </source>
</reference>
<keyword evidence="2" id="KW-0028">Amino-acid biosynthesis</keyword>
<evidence type="ECO:0000313" key="12">
    <source>
        <dbReference type="EMBL" id="ATZ46497.1"/>
    </source>
</evidence>
<dbReference type="GO" id="GO:0000981">
    <property type="term" value="F:DNA-binding transcription factor activity, RNA polymerase II-specific"/>
    <property type="evidence" value="ECO:0007669"/>
    <property type="project" value="TreeGrafter"/>
</dbReference>
<gene>
    <name evidence="12" type="primary">BccpcA</name>
    <name evidence="12" type="ORF">BCIN_01g10810</name>
</gene>
<reference evidence="12 13" key="2">
    <citation type="journal article" date="2012" name="Eukaryot. Cell">
        <title>Genome update of Botrytis cinerea strains B05.10 and T4.</title>
        <authorList>
            <person name="Staats M."/>
            <person name="van Kan J.A."/>
        </authorList>
    </citation>
    <scope>NUCLEOTIDE SEQUENCE [LARGE SCALE GENOMIC DNA]</scope>
    <source>
        <strain evidence="12 13">B05.10</strain>
    </source>
</reference>
<protein>
    <submittedName>
        <fullName evidence="12">BccpcA</fullName>
    </submittedName>
</protein>
<dbReference type="InterPro" id="IPR050946">
    <property type="entry name" value="AP-1_TF_bZIP"/>
</dbReference>
<keyword evidence="6" id="KW-0804">Transcription</keyword>
<dbReference type="PROSITE" id="PS00036">
    <property type="entry name" value="BZIP_BASIC"/>
    <property type="match status" value="1"/>
</dbReference>
<name>A0A384J7V8_BOTFB</name>
<dbReference type="GO" id="GO:0005667">
    <property type="term" value="C:transcription regulator complex"/>
    <property type="evidence" value="ECO:0007669"/>
    <property type="project" value="TreeGrafter"/>
</dbReference>
<dbReference type="EMBL" id="CP009805">
    <property type="protein sequence ID" value="ATZ46497.1"/>
    <property type="molecule type" value="Genomic_DNA"/>
</dbReference>
<evidence type="ECO:0000256" key="7">
    <source>
        <dbReference type="ARBA" id="ARBA00023242"/>
    </source>
</evidence>
<dbReference type="PANTHER" id="PTHR11462:SF35">
    <property type="entry name" value="TRANSCRIPTION FACTOR JRA"/>
    <property type="match status" value="1"/>
</dbReference>
<keyword evidence="4" id="KW-0238">DNA-binding</keyword>
<dbReference type="AlphaFoldDB" id="A0A384J7V8"/>
<feature type="compositionally biased region" description="Polar residues" evidence="10">
    <location>
        <begin position="162"/>
        <end position="172"/>
    </location>
</feature>
<dbReference type="GO" id="GO:0005634">
    <property type="term" value="C:nucleus"/>
    <property type="evidence" value="ECO:0007669"/>
    <property type="project" value="UniProtKB-SubCell"/>
</dbReference>
<keyword evidence="9" id="KW-0175">Coiled coil</keyword>
<evidence type="ECO:0000256" key="6">
    <source>
        <dbReference type="ARBA" id="ARBA00023163"/>
    </source>
</evidence>
<keyword evidence="13" id="KW-1185">Reference proteome</keyword>
<dbReference type="Gene3D" id="3.30.160.60">
    <property type="entry name" value="Classic Zinc Finger"/>
    <property type="match status" value="1"/>
</dbReference>
<dbReference type="Proteomes" id="UP000001798">
    <property type="component" value="Chromosome 1"/>
</dbReference>
<dbReference type="GeneID" id="36393882"/>
<evidence type="ECO:0000313" key="13">
    <source>
        <dbReference type="Proteomes" id="UP000001798"/>
    </source>
</evidence>
<keyword evidence="5" id="KW-0010">Activator</keyword>
<sequence>MAFQDMDLFGDEFTPFEGGSSTQNSYSSAFSSPAIPTMYDPINNLSSSSSTTNMSFVSPRDLSLRDSFATASAPNSAAFTNLTTPSTYNESPAFEYQDSPFVGQDGLNDNTTVQTGDAWFSLFPDAENFEQANATNSPLLVEEELEVAEQLNAKKDTRRKSGSATSPMSATSGIRKPSKALPPIIVEDSNDTVAMKRARNTLAARKSRQRKMQRMEELEDEITRLTAEVAHWKEKALRRT</sequence>
<dbReference type="PANTHER" id="PTHR11462">
    <property type="entry name" value="JUN TRANSCRIPTION FACTOR-RELATED"/>
    <property type="match status" value="1"/>
</dbReference>
<dbReference type="PROSITE" id="PS50217">
    <property type="entry name" value="BZIP"/>
    <property type="match status" value="1"/>
</dbReference>
<evidence type="ECO:0000256" key="5">
    <source>
        <dbReference type="ARBA" id="ARBA00023159"/>
    </source>
</evidence>
<evidence type="ECO:0000256" key="9">
    <source>
        <dbReference type="SAM" id="Coils"/>
    </source>
</evidence>
<dbReference type="KEGG" id="bfu:BCIN_01g10810"/>
<dbReference type="RefSeq" id="XP_024546708.1">
    <property type="nucleotide sequence ID" value="XM_024690938.1"/>
</dbReference>
<keyword evidence="7" id="KW-0539">Nucleus</keyword>
<evidence type="ECO:0000259" key="11">
    <source>
        <dbReference type="PROSITE" id="PS50217"/>
    </source>
</evidence>
<comment type="subcellular location">
    <subcellularLocation>
        <location evidence="1">Nucleus</location>
    </subcellularLocation>
</comment>
<feature type="coiled-coil region" evidence="9">
    <location>
        <begin position="208"/>
        <end position="235"/>
    </location>
</feature>
<dbReference type="Pfam" id="PF07716">
    <property type="entry name" value="bZIP_2"/>
    <property type="match status" value="1"/>
</dbReference>
<evidence type="ECO:0000256" key="3">
    <source>
        <dbReference type="ARBA" id="ARBA00023015"/>
    </source>
</evidence>
<dbReference type="SUPFAM" id="SSF57959">
    <property type="entry name" value="Leucine zipper domain"/>
    <property type="match status" value="1"/>
</dbReference>
<dbReference type="GO" id="GO:0008652">
    <property type="term" value="P:amino acid biosynthetic process"/>
    <property type="evidence" value="ECO:0007669"/>
    <property type="project" value="UniProtKB-KW"/>
</dbReference>
<reference evidence="12 13" key="3">
    <citation type="journal article" date="2017" name="Mol. Plant Pathol.">
        <title>A gapless genome sequence of the fungus Botrytis cinerea.</title>
        <authorList>
            <person name="Van Kan J.A."/>
            <person name="Stassen J.H."/>
            <person name="Mosbach A."/>
            <person name="Van Der Lee T.A."/>
            <person name="Faino L."/>
            <person name="Farmer A.D."/>
            <person name="Papasotiriou D.G."/>
            <person name="Zhou S."/>
            <person name="Seidl M.F."/>
            <person name="Cottam E."/>
            <person name="Edel D."/>
            <person name="Hahn M."/>
            <person name="Schwartz D.C."/>
            <person name="Dietrich R.A."/>
            <person name="Widdison S."/>
            <person name="Scalliet G."/>
        </authorList>
    </citation>
    <scope>NUCLEOTIDE SEQUENCE [LARGE SCALE GENOMIC DNA]</scope>
    <source>
        <strain evidence="12 13">B05.10</strain>
    </source>
</reference>
<dbReference type="GO" id="GO:1903833">
    <property type="term" value="P:positive regulation of cellular response to amino acid starvation"/>
    <property type="evidence" value="ECO:0007669"/>
    <property type="project" value="TreeGrafter"/>
</dbReference>